<dbReference type="InterPro" id="IPR036249">
    <property type="entry name" value="Thioredoxin-like_sf"/>
</dbReference>
<keyword evidence="3" id="KW-0575">Peroxidase</keyword>
<dbReference type="EMBL" id="WMIB01000001">
    <property type="protein sequence ID" value="MTH51955.1"/>
    <property type="molecule type" value="Genomic_DNA"/>
</dbReference>
<evidence type="ECO:0000259" key="12">
    <source>
        <dbReference type="PROSITE" id="PS51352"/>
    </source>
</evidence>
<dbReference type="PROSITE" id="PS51352">
    <property type="entry name" value="THIOREDOXIN_2"/>
    <property type="match status" value="1"/>
</dbReference>
<dbReference type="CDD" id="cd02970">
    <property type="entry name" value="PRX_like2"/>
    <property type="match status" value="1"/>
</dbReference>
<accession>A0A7X2S299</accession>
<dbReference type="SUPFAM" id="SSF52833">
    <property type="entry name" value="Thioredoxin-like"/>
    <property type="match status" value="1"/>
</dbReference>
<organism evidence="13 14">
    <name type="scientific">Metabacillus mangrovi</name>
    <dbReference type="NCBI Taxonomy" id="1491830"/>
    <lineage>
        <taxon>Bacteria</taxon>
        <taxon>Bacillati</taxon>
        <taxon>Bacillota</taxon>
        <taxon>Bacilli</taxon>
        <taxon>Bacillales</taxon>
        <taxon>Bacillaceae</taxon>
        <taxon>Metabacillus</taxon>
    </lineage>
</organism>
<dbReference type="Gene3D" id="3.40.30.10">
    <property type="entry name" value="Glutaredoxin"/>
    <property type="match status" value="1"/>
</dbReference>
<evidence type="ECO:0000256" key="5">
    <source>
        <dbReference type="ARBA" id="ARBA00023002"/>
    </source>
</evidence>
<dbReference type="RefSeq" id="WP_155110508.1">
    <property type="nucleotide sequence ID" value="NZ_WMIB01000001.1"/>
</dbReference>
<keyword evidence="4" id="KW-0049">Antioxidant</keyword>
<name>A0A7X2S299_9BACI</name>
<protein>
    <recommendedName>
        <fullName evidence="2">thioredoxin-dependent peroxiredoxin</fullName>
        <ecNumber evidence="2">1.11.1.24</ecNumber>
    </recommendedName>
    <alternativeName>
        <fullName evidence="10">Bacterioferritin comigratory protein</fullName>
    </alternativeName>
    <alternativeName>
        <fullName evidence="8">Thioredoxin peroxidase</fullName>
    </alternativeName>
</protein>
<reference evidence="13 14" key="1">
    <citation type="journal article" date="2017" name="Int. J. Syst. Evol. Microbiol.">
        <title>Bacillus mangrovi sp. nov., isolated from a sediment sample from a mangrove forest.</title>
        <authorList>
            <person name="Gupta V."/>
            <person name="Singh P.K."/>
            <person name="Korpole S."/>
            <person name="Tanuku N.R.S."/>
            <person name="Pinnaka A.K."/>
        </authorList>
    </citation>
    <scope>NUCLEOTIDE SEQUENCE [LARGE SCALE GENOMIC DNA]</scope>
    <source>
        <strain evidence="13 14">KCTC 33872</strain>
    </source>
</reference>
<dbReference type="InterPro" id="IPR013766">
    <property type="entry name" value="Thioredoxin_domain"/>
</dbReference>
<evidence type="ECO:0000256" key="3">
    <source>
        <dbReference type="ARBA" id="ARBA00022559"/>
    </source>
</evidence>
<keyword evidence="5" id="KW-0560">Oxidoreductase</keyword>
<gene>
    <name evidence="13" type="ORF">GKZ89_00945</name>
</gene>
<dbReference type="OrthoDB" id="9809746at2"/>
<keyword evidence="14" id="KW-1185">Reference proteome</keyword>
<dbReference type="GO" id="GO:0045454">
    <property type="term" value="P:cell redox homeostasis"/>
    <property type="evidence" value="ECO:0007669"/>
    <property type="project" value="TreeGrafter"/>
</dbReference>
<comment type="similarity">
    <text evidence="9">Belongs to the peroxiredoxin family. BCP/PrxQ subfamily.</text>
</comment>
<evidence type="ECO:0000313" key="14">
    <source>
        <dbReference type="Proteomes" id="UP000434639"/>
    </source>
</evidence>
<evidence type="ECO:0000256" key="10">
    <source>
        <dbReference type="ARBA" id="ARBA00041373"/>
    </source>
</evidence>
<feature type="domain" description="Thioredoxin" evidence="12">
    <location>
        <begin position="43"/>
        <end position="216"/>
    </location>
</feature>
<dbReference type="PANTHER" id="PTHR42801:SF7">
    <property type="entry name" value="SLL1159 PROTEIN"/>
    <property type="match status" value="1"/>
</dbReference>
<evidence type="ECO:0000256" key="6">
    <source>
        <dbReference type="ARBA" id="ARBA00023157"/>
    </source>
</evidence>
<evidence type="ECO:0000256" key="9">
    <source>
        <dbReference type="ARBA" id="ARBA00038489"/>
    </source>
</evidence>
<dbReference type="InterPro" id="IPR050924">
    <property type="entry name" value="Peroxiredoxin_BCP/PrxQ"/>
</dbReference>
<evidence type="ECO:0000256" key="11">
    <source>
        <dbReference type="ARBA" id="ARBA00049091"/>
    </source>
</evidence>
<evidence type="ECO:0000256" key="2">
    <source>
        <dbReference type="ARBA" id="ARBA00013017"/>
    </source>
</evidence>
<evidence type="ECO:0000256" key="7">
    <source>
        <dbReference type="ARBA" id="ARBA00023284"/>
    </source>
</evidence>
<dbReference type="Pfam" id="PF00578">
    <property type="entry name" value="AhpC-TSA"/>
    <property type="match status" value="1"/>
</dbReference>
<keyword evidence="6" id="KW-1015">Disulfide bond</keyword>
<dbReference type="GO" id="GO:0005737">
    <property type="term" value="C:cytoplasm"/>
    <property type="evidence" value="ECO:0007669"/>
    <property type="project" value="TreeGrafter"/>
</dbReference>
<comment type="caution">
    <text evidence="13">The sequence shown here is derived from an EMBL/GenBank/DDBJ whole genome shotgun (WGS) entry which is preliminary data.</text>
</comment>
<dbReference type="InterPro" id="IPR000866">
    <property type="entry name" value="AhpC/TSA"/>
</dbReference>
<dbReference type="EC" id="1.11.1.24" evidence="2"/>
<dbReference type="PANTHER" id="PTHR42801">
    <property type="entry name" value="THIOREDOXIN-DEPENDENT PEROXIDE REDUCTASE"/>
    <property type="match status" value="1"/>
</dbReference>
<evidence type="ECO:0000256" key="8">
    <source>
        <dbReference type="ARBA" id="ARBA00032824"/>
    </source>
</evidence>
<keyword evidence="7" id="KW-0676">Redox-active center</keyword>
<evidence type="ECO:0000256" key="1">
    <source>
        <dbReference type="ARBA" id="ARBA00003330"/>
    </source>
</evidence>
<dbReference type="GO" id="GO:0008379">
    <property type="term" value="F:thioredoxin peroxidase activity"/>
    <property type="evidence" value="ECO:0007669"/>
    <property type="project" value="TreeGrafter"/>
</dbReference>
<dbReference type="AlphaFoldDB" id="A0A7X2S299"/>
<evidence type="ECO:0000256" key="4">
    <source>
        <dbReference type="ARBA" id="ARBA00022862"/>
    </source>
</evidence>
<dbReference type="Proteomes" id="UP000434639">
    <property type="component" value="Unassembled WGS sequence"/>
</dbReference>
<proteinExistence type="inferred from homology"/>
<sequence>MTAMRTEFKEYLEKFKESASAETQADMQKAIDDLENSEEGKGLELGDQIPDFVLPDASGKKVSIANLLKKGPVVITFYRGGWCPYCNLELKGYESVLSEIHEAGAELIAISPETPDASLSTKEKNELTYHVLSDEGNVTAKQFNLVYQMPEYLIELYKEKDLDVPGHNGDESWTLPVSGTFIADQTGHIIYSYVKADYKDRAEPSEVVSELKKINR</sequence>
<evidence type="ECO:0000313" key="13">
    <source>
        <dbReference type="EMBL" id="MTH51955.1"/>
    </source>
</evidence>
<dbReference type="GO" id="GO:0034599">
    <property type="term" value="P:cellular response to oxidative stress"/>
    <property type="evidence" value="ECO:0007669"/>
    <property type="project" value="TreeGrafter"/>
</dbReference>
<comment type="catalytic activity">
    <reaction evidence="11">
        <text>a hydroperoxide + [thioredoxin]-dithiol = an alcohol + [thioredoxin]-disulfide + H2O</text>
        <dbReference type="Rhea" id="RHEA:62620"/>
        <dbReference type="Rhea" id="RHEA-COMP:10698"/>
        <dbReference type="Rhea" id="RHEA-COMP:10700"/>
        <dbReference type="ChEBI" id="CHEBI:15377"/>
        <dbReference type="ChEBI" id="CHEBI:29950"/>
        <dbReference type="ChEBI" id="CHEBI:30879"/>
        <dbReference type="ChEBI" id="CHEBI:35924"/>
        <dbReference type="ChEBI" id="CHEBI:50058"/>
        <dbReference type="EC" id="1.11.1.24"/>
    </reaction>
</comment>
<comment type="function">
    <text evidence="1">Thiol-specific peroxidase that catalyzes the reduction of hydrogen peroxide and organic hydroperoxides to water and alcohols, respectively. Plays a role in cell protection against oxidative stress by detoxifying peroxides and as sensor of hydrogen peroxide-mediated signaling events.</text>
</comment>